<dbReference type="InterPro" id="IPR036390">
    <property type="entry name" value="WH_DNA-bd_sf"/>
</dbReference>
<evidence type="ECO:0000256" key="3">
    <source>
        <dbReference type="ARBA" id="ARBA00023015"/>
    </source>
</evidence>
<dbReference type="Gene3D" id="3.40.50.1360">
    <property type="match status" value="1"/>
</dbReference>
<dbReference type="PRINTS" id="PR00037">
    <property type="entry name" value="HTHLACR"/>
</dbReference>
<dbReference type="AlphaFoldDB" id="V2Y3G5"/>
<dbReference type="InterPro" id="IPR037171">
    <property type="entry name" value="NagB/RpiA_transferase-like"/>
</dbReference>
<dbReference type="PROSITE" id="PS51000">
    <property type="entry name" value="HTH_DEOR_2"/>
    <property type="match status" value="1"/>
</dbReference>
<feature type="domain" description="HTH deoR-type" evidence="6">
    <location>
        <begin position="22"/>
        <end position="77"/>
    </location>
</feature>
<dbReference type="InterPro" id="IPR036388">
    <property type="entry name" value="WH-like_DNA-bd_sf"/>
</dbReference>
<comment type="function">
    <text evidence="5">Repressor of the lactose catabolism operon. Galactose-6-phosphate is the inducer.</text>
</comment>
<dbReference type="STRING" id="592026.GCWU0000282_002380"/>
<evidence type="ECO:0000256" key="2">
    <source>
        <dbReference type="ARBA" id="ARBA00022491"/>
    </source>
</evidence>
<dbReference type="EMBL" id="ACIL03000016">
    <property type="protein sequence ID" value="ESL02246.1"/>
    <property type="molecule type" value="Genomic_DNA"/>
</dbReference>
<dbReference type="SMART" id="SM00420">
    <property type="entry name" value="HTH_DEOR"/>
    <property type="match status" value="1"/>
</dbReference>
<dbReference type="SMART" id="SM01134">
    <property type="entry name" value="DeoRC"/>
    <property type="match status" value="1"/>
</dbReference>
<dbReference type="SUPFAM" id="SSF46785">
    <property type="entry name" value="Winged helix' DNA-binding domain"/>
    <property type="match status" value="1"/>
</dbReference>
<proteinExistence type="predicted"/>
<dbReference type="SUPFAM" id="SSF100950">
    <property type="entry name" value="NagB/RpiA/CoA transferase-like"/>
    <property type="match status" value="1"/>
</dbReference>
<dbReference type="InterPro" id="IPR014036">
    <property type="entry name" value="DeoR-like_C"/>
</dbReference>
<dbReference type="InterPro" id="IPR050313">
    <property type="entry name" value="Carb_Metab_HTH_regulators"/>
</dbReference>
<dbReference type="InterPro" id="IPR001034">
    <property type="entry name" value="DeoR_HTH"/>
</dbReference>
<dbReference type="PANTHER" id="PTHR30363">
    <property type="entry name" value="HTH-TYPE TRANSCRIPTIONAL REGULATOR SRLR-RELATED"/>
    <property type="match status" value="1"/>
</dbReference>
<dbReference type="Proteomes" id="UP000018227">
    <property type="component" value="Unassembled WGS sequence"/>
</dbReference>
<gene>
    <name evidence="7" type="ORF">GCWU0000282_002380</name>
</gene>
<evidence type="ECO:0000313" key="7">
    <source>
        <dbReference type="EMBL" id="ESL02246.1"/>
    </source>
</evidence>
<keyword evidence="8" id="KW-1185">Reference proteome</keyword>
<comment type="caution">
    <text evidence="7">The sequence shown here is derived from an EMBL/GenBank/DDBJ whole genome shotgun (WGS) entry which is preliminary data.</text>
</comment>
<dbReference type="PANTHER" id="PTHR30363:SF4">
    <property type="entry name" value="GLYCEROL-3-PHOSPHATE REGULON REPRESSOR"/>
    <property type="match status" value="1"/>
</dbReference>
<accession>V2Y3G5</accession>
<dbReference type="Pfam" id="PF00455">
    <property type="entry name" value="DeoRC"/>
    <property type="match status" value="1"/>
</dbReference>
<reference evidence="7 8" key="1">
    <citation type="submission" date="2013-06" db="EMBL/GenBank/DDBJ databases">
        <authorList>
            <person name="Weinstock G."/>
            <person name="Sodergren E."/>
            <person name="Clifton S."/>
            <person name="Fulton L."/>
            <person name="Fulton B."/>
            <person name="Courtney L."/>
            <person name="Fronick C."/>
            <person name="Harrison M."/>
            <person name="Strong C."/>
            <person name="Farmer C."/>
            <person name="Delahaunty K."/>
            <person name="Markovic C."/>
            <person name="Hall O."/>
            <person name="Minx P."/>
            <person name="Tomlinson C."/>
            <person name="Mitreva M."/>
            <person name="Nelson J."/>
            <person name="Hou S."/>
            <person name="Wollam A."/>
            <person name="Pepin K.H."/>
            <person name="Johnson M."/>
            <person name="Bhonagiri V."/>
            <person name="Nash W.E."/>
            <person name="Warren W."/>
            <person name="Chinwalla A."/>
            <person name="Mardis E.R."/>
            <person name="Wilson R.K."/>
        </authorList>
    </citation>
    <scope>NUCLEOTIDE SEQUENCE [LARGE SCALE GENOMIC DNA]</scope>
    <source>
        <strain evidence="7 8">ATCC 51271</strain>
    </source>
</reference>
<evidence type="ECO:0000313" key="8">
    <source>
        <dbReference type="Proteomes" id="UP000018227"/>
    </source>
</evidence>
<dbReference type="Pfam" id="PF08220">
    <property type="entry name" value="HTH_DeoR"/>
    <property type="match status" value="1"/>
</dbReference>
<dbReference type="Gene3D" id="1.10.10.10">
    <property type="entry name" value="Winged helix-like DNA-binding domain superfamily/Winged helix DNA-binding domain"/>
    <property type="match status" value="1"/>
</dbReference>
<protein>
    <recommendedName>
        <fullName evidence="1">Lactose phosphotransferase system repressor</fullName>
    </recommendedName>
</protein>
<keyword evidence="3" id="KW-0805">Transcription regulation</keyword>
<dbReference type="eggNOG" id="COG1349">
    <property type="taxonomic scope" value="Bacteria"/>
</dbReference>
<evidence type="ECO:0000256" key="1">
    <source>
        <dbReference type="ARBA" id="ARBA00021390"/>
    </source>
</evidence>
<evidence type="ECO:0000256" key="5">
    <source>
        <dbReference type="ARBA" id="ARBA00024937"/>
    </source>
</evidence>
<keyword evidence="2" id="KW-0678">Repressor</keyword>
<sequence>MFREQFGIKYQITIRRYIMKYIERKKQILAYLTNGNGVGDITNMCKRLYVSRSTLRRDLITLEEEGIIKRHHGSISLVSPSSSENSINIRKLENTDKKMALAKRARTLLQDNMVIFLDSSSTVSLFIPYLKPYSNLTVITNGINIASLLNNYPNIKCYICPGVLKNKSLSIIGEYASAFISNFRADIAFISSKAITNQGIFEGDDSQALCKKEMIKNAYKSVLLLDNSKEFKEGYFKLADFADFDVIVSNGEFGEGIMKEIDRSDCKLLF</sequence>
<keyword evidence="4" id="KW-0804">Transcription</keyword>
<evidence type="ECO:0000256" key="4">
    <source>
        <dbReference type="ARBA" id="ARBA00023163"/>
    </source>
</evidence>
<dbReference type="HOGENOM" id="CLU_060699_1_3_9"/>
<name>V2Y3G5_9FIRM</name>
<organism evidence="7 8">
    <name type="scientific">Catonella morbi ATCC 51271</name>
    <dbReference type="NCBI Taxonomy" id="592026"/>
    <lineage>
        <taxon>Bacteria</taxon>
        <taxon>Bacillati</taxon>
        <taxon>Bacillota</taxon>
        <taxon>Clostridia</taxon>
        <taxon>Lachnospirales</taxon>
        <taxon>Lachnospiraceae</taxon>
        <taxon>Catonella</taxon>
    </lineage>
</organism>
<dbReference type="GO" id="GO:0003700">
    <property type="term" value="F:DNA-binding transcription factor activity"/>
    <property type="evidence" value="ECO:0007669"/>
    <property type="project" value="InterPro"/>
</dbReference>
<evidence type="ECO:0000259" key="6">
    <source>
        <dbReference type="PROSITE" id="PS51000"/>
    </source>
</evidence>